<gene>
    <name evidence="2" type="ORF">Csa_1G031768</name>
</gene>
<reference evidence="2 3" key="4">
    <citation type="journal article" date="2011" name="BMC Genomics">
        <title>RNA-Seq improves annotation of protein-coding genes in the cucumber genome.</title>
        <authorList>
            <person name="Li Z."/>
            <person name="Zhang Z."/>
            <person name="Yan P."/>
            <person name="Huang S."/>
            <person name="Fei Z."/>
            <person name="Lin K."/>
        </authorList>
    </citation>
    <scope>NUCLEOTIDE SEQUENCE [LARGE SCALE GENOMIC DNA]</scope>
    <source>
        <strain evidence="3">cv. 9930</strain>
    </source>
</reference>
<protein>
    <submittedName>
        <fullName evidence="2">Uncharacterized protein</fullName>
    </submittedName>
</protein>
<feature type="region of interest" description="Disordered" evidence="1">
    <location>
        <begin position="71"/>
        <end position="98"/>
    </location>
</feature>
<reference evidence="2 3" key="3">
    <citation type="journal article" date="2010" name="BMC Genomics">
        <title>Transcriptome sequencing and comparative analysis of cucumber flowers with different sex types.</title>
        <authorList>
            <person name="Guo S."/>
            <person name="Zheng Y."/>
            <person name="Joung J.G."/>
            <person name="Liu S."/>
            <person name="Zhang Z."/>
            <person name="Crasta O.R."/>
            <person name="Sobral B.W."/>
            <person name="Xu Y."/>
            <person name="Huang S."/>
            <person name="Fei Z."/>
        </authorList>
    </citation>
    <scope>NUCLEOTIDE SEQUENCE [LARGE SCALE GENOMIC DNA]</scope>
    <source>
        <strain evidence="3">cv. 9930</strain>
    </source>
</reference>
<sequence>MAAFEKDDIPMLSNTDPPMFDEQVDSYFPSYASLGRSSSLSIPENSSGMYGSEANLVGHTGPLRIERSSFMVSGSKKTGSKPKKLSQSKPGVTESKTAEPLAEKFPSFKIVDESDWSIHNYAGRNEHLIKSGQLGLCNDPFCITCPTYNSKASQQKSSRMSGIFDAKVFSLPLKPMGYFYTSCL</sequence>
<evidence type="ECO:0000256" key="1">
    <source>
        <dbReference type="SAM" id="MobiDB-lite"/>
    </source>
</evidence>
<organism evidence="2 3">
    <name type="scientific">Cucumis sativus</name>
    <name type="common">Cucumber</name>
    <dbReference type="NCBI Taxonomy" id="3659"/>
    <lineage>
        <taxon>Eukaryota</taxon>
        <taxon>Viridiplantae</taxon>
        <taxon>Streptophyta</taxon>
        <taxon>Embryophyta</taxon>
        <taxon>Tracheophyta</taxon>
        <taxon>Spermatophyta</taxon>
        <taxon>Magnoliopsida</taxon>
        <taxon>eudicotyledons</taxon>
        <taxon>Gunneridae</taxon>
        <taxon>Pentapetalae</taxon>
        <taxon>rosids</taxon>
        <taxon>fabids</taxon>
        <taxon>Cucurbitales</taxon>
        <taxon>Cucurbitaceae</taxon>
        <taxon>Benincaseae</taxon>
        <taxon>Cucumis</taxon>
    </lineage>
</organism>
<accession>A0A0A0LPX6</accession>
<dbReference type="eggNOG" id="KOG0498">
    <property type="taxonomic scope" value="Eukaryota"/>
</dbReference>
<dbReference type="STRING" id="3659.A0A0A0LPX6"/>
<reference evidence="2 3" key="1">
    <citation type="journal article" date="2009" name="Nat. Genet.">
        <title>The genome of the cucumber, Cucumis sativus L.</title>
        <authorList>
            <person name="Huang S."/>
            <person name="Li R."/>
            <person name="Zhang Z."/>
            <person name="Li L."/>
            <person name="Gu X."/>
            <person name="Fan W."/>
            <person name="Lucas W.J."/>
            <person name="Wang X."/>
            <person name="Xie B."/>
            <person name="Ni P."/>
            <person name="Ren Y."/>
            <person name="Zhu H."/>
            <person name="Li J."/>
            <person name="Lin K."/>
            <person name="Jin W."/>
            <person name="Fei Z."/>
            <person name="Li G."/>
            <person name="Staub J."/>
            <person name="Kilian A."/>
            <person name="van der Vossen E.A."/>
            <person name="Wu Y."/>
            <person name="Guo J."/>
            <person name="He J."/>
            <person name="Jia Z."/>
            <person name="Ren Y."/>
            <person name="Tian G."/>
            <person name="Lu Y."/>
            <person name="Ruan J."/>
            <person name="Qian W."/>
            <person name="Wang M."/>
            <person name="Huang Q."/>
            <person name="Li B."/>
            <person name="Xuan Z."/>
            <person name="Cao J."/>
            <person name="Asan"/>
            <person name="Wu Z."/>
            <person name="Zhang J."/>
            <person name="Cai Q."/>
            <person name="Bai Y."/>
            <person name="Zhao B."/>
            <person name="Han Y."/>
            <person name="Li Y."/>
            <person name="Li X."/>
            <person name="Wang S."/>
            <person name="Shi Q."/>
            <person name="Liu S."/>
            <person name="Cho W.K."/>
            <person name="Kim J.Y."/>
            <person name="Xu Y."/>
            <person name="Heller-Uszynska K."/>
            <person name="Miao H."/>
            <person name="Cheng Z."/>
            <person name="Zhang S."/>
            <person name="Wu J."/>
            <person name="Yang Y."/>
            <person name="Kang H."/>
            <person name="Li M."/>
            <person name="Liang H."/>
            <person name="Ren X."/>
            <person name="Shi Z."/>
            <person name="Wen M."/>
            <person name="Jian M."/>
            <person name="Yang H."/>
            <person name="Zhang G."/>
            <person name="Yang Z."/>
            <person name="Chen R."/>
            <person name="Liu S."/>
            <person name="Li J."/>
            <person name="Ma L."/>
            <person name="Liu H."/>
            <person name="Zhou Y."/>
            <person name="Zhao J."/>
            <person name="Fang X."/>
            <person name="Li G."/>
            <person name="Fang L."/>
            <person name="Li Y."/>
            <person name="Liu D."/>
            <person name="Zheng H."/>
            <person name="Zhang Y."/>
            <person name="Qin N."/>
            <person name="Li Z."/>
            <person name="Yang G."/>
            <person name="Yang S."/>
            <person name="Bolund L."/>
            <person name="Kristiansen K."/>
            <person name="Zheng H."/>
            <person name="Li S."/>
            <person name="Zhang X."/>
            <person name="Yang H."/>
            <person name="Wang J."/>
            <person name="Sun R."/>
            <person name="Zhang B."/>
            <person name="Jiang S."/>
            <person name="Wang J."/>
            <person name="Du Y."/>
            <person name="Li S."/>
        </authorList>
    </citation>
    <scope>NUCLEOTIDE SEQUENCE [LARGE SCALE GENOMIC DNA]</scope>
    <source>
        <strain evidence="3">cv. 9930</strain>
    </source>
</reference>
<dbReference type="AlphaFoldDB" id="A0A0A0LPX6"/>
<dbReference type="EMBL" id="CM002922">
    <property type="protein sequence ID" value="KGN63955.1"/>
    <property type="molecule type" value="Genomic_DNA"/>
</dbReference>
<dbReference type="OMA" id="TEPHERE"/>
<reference evidence="2 3" key="2">
    <citation type="journal article" date="2009" name="PLoS ONE">
        <title>An integrated genetic and cytogenetic map of the cucumber genome.</title>
        <authorList>
            <person name="Ren Y."/>
            <person name="Zhang Z."/>
            <person name="Liu J."/>
            <person name="Staub J.E."/>
            <person name="Han Y."/>
            <person name="Cheng Z."/>
            <person name="Li X."/>
            <person name="Lu J."/>
            <person name="Miao H."/>
            <person name="Kang H."/>
            <person name="Xie B."/>
            <person name="Gu X."/>
            <person name="Wang X."/>
            <person name="Du Y."/>
            <person name="Jin W."/>
            <person name="Huang S."/>
        </authorList>
    </citation>
    <scope>NUCLEOTIDE SEQUENCE [LARGE SCALE GENOMIC DNA]</scope>
    <source>
        <strain evidence="3">cv. 9930</strain>
    </source>
</reference>
<feature type="region of interest" description="Disordered" evidence="1">
    <location>
        <begin position="1"/>
        <end position="20"/>
    </location>
</feature>
<evidence type="ECO:0000313" key="2">
    <source>
        <dbReference type="EMBL" id="KGN63955.1"/>
    </source>
</evidence>
<name>A0A0A0LPX6_CUCSA</name>
<dbReference type="Proteomes" id="UP000029981">
    <property type="component" value="Chromosome 1"/>
</dbReference>
<evidence type="ECO:0000313" key="3">
    <source>
        <dbReference type="Proteomes" id="UP000029981"/>
    </source>
</evidence>
<keyword evidence="3" id="KW-1185">Reference proteome</keyword>
<proteinExistence type="predicted"/>
<dbReference type="Gramene" id="KGN63955">
    <property type="protein sequence ID" value="KGN63955"/>
    <property type="gene ID" value="Csa_1G031768"/>
</dbReference>